<dbReference type="PROSITE" id="PS00087">
    <property type="entry name" value="SOD_CU_ZN_1"/>
    <property type="match status" value="1"/>
</dbReference>
<dbReference type="PROSITE" id="PS00332">
    <property type="entry name" value="SOD_CU_ZN_2"/>
    <property type="match status" value="1"/>
</dbReference>
<evidence type="ECO:0000256" key="3">
    <source>
        <dbReference type="SAM" id="SignalP"/>
    </source>
</evidence>
<dbReference type="InterPro" id="IPR024134">
    <property type="entry name" value="SOD_Cu/Zn_/chaperone"/>
</dbReference>
<comment type="function">
    <text evidence="2">Destroys radicals which are normally produced within the cells and which are toxic to biological systems.</text>
</comment>
<feature type="domain" description="Superoxide dismutase copper/zinc binding" evidence="4">
    <location>
        <begin position="48"/>
        <end position="177"/>
    </location>
</feature>
<keyword evidence="2" id="KW-0862">Zinc</keyword>
<dbReference type="PROSITE" id="PS51318">
    <property type="entry name" value="TAT"/>
    <property type="match status" value="1"/>
</dbReference>
<keyword evidence="2" id="KW-0560">Oxidoreductase</keyword>
<dbReference type="PANTHER" id="PTHR10003">
    <property type="entry name" value="SUPEROXIDE DISMUTASE CU-ZN -RELATED"/>
    <property type="match status" value="1"/>
</dbReference>
<dbReference type="Pfam" id="PF00080">
    <property type="entry name" value="Sod_Cu"/>
    <property type="match status" value="1"/>
</dbReference>
<keyword evidence="2" id="KW-0479">Metal-binding</keyword>
<sequence>MTRSSTSFLAPAAALAAALALTACAMPAAGPKPAAVAKLAPTQGSSTTGTVSFYKEGDHVVAVAQVSGLKPGSEHGFHVHEKGDCSAPDGMSAGGHYNPGGQPHGALGSGPHHAGDMPNLKANAAGEAEARVHLTGVTVGGGGADVLGKAVIVHANADDYSSQPAGNAGPRLACGVIQAS</sequence>
<comment type="catalytic activity">
    <reaction evidence="2">
        <text>2 superoxide + 2 H(+) = H2O2 + O2</text>
        <dbReference type="Rhea" id="RHEA:20696"/>
        <dbReference type="ChEBI" id="CHEBI:15378"/>
        <dbReference type="ChEBI" id="CHEBI:15379"/>
        <dbReference type="ChEBI" id="CHEBI:16240"/>
        <dbReference type="ChEBI" id="CHEBI:18421"/>
        <dbReference type="EC" id="1.15.1.1"/>
    </reaction>
</comment>
<evidence type="ECO:0000256" key="1">
    <source>
        <dbReference type="ARBA" id="ARBA00010457"/>
    </source>
</evidence>
<dbReference type="RefSeq" id="WP_250199432.1">
    <property type="nucleotide sequence ID" value="NZ_CP097636.1"/>
</dbReference>
<dbReference type="InterPro" id="IPR006311">
    <property type="entry name" value="TAT_signal"/>
</dbReference>
<gene>
    <name evidence="5" type="ORF">MW290_19940</name>
</gene>
<dbReference type="CDD" id="cd00305">
    <property type="entry name" value="Cu-Zn_Superoxide_Dismutase"/>
    <property type="match status" value="1"/>
</dbReference>
<evidence type="ECO:0000259" key="4">
    <source>
        <dbReference type="Pfam" id="PF00080"/>
    </source>
</evidence>
<dbReference type="InterPro" id="IPR001424">
    <property type="entry name" value="SOD_Cu_Zn_dom"/>
</dbReference>
<feature type="signal peptide" evidence="3">
    <location>
        <begin position="1"/>
        <end position="25"/>
    </location>
</feature>
<keyword evidence="2" id="KW-0186">Copper</keyword>
<dbReference type="EMBL" id="CP097636">
    <property type="protein sequence ID" value="URI11232.1"/>
    <property type="molecule type" value="Genomic_DNA"/>
</dbReference>
<dbReference type="Gene3D" id="2.60.40.200">
    <property type="entry name" value="Superoxide dismutase, copper/zinc binding domain"/>
    <property type="match status" value="1"/>
</dbReference>
<proteinExistence type="inferred from homology"/>
<comment type="similarity">
    <text evidence="1 2">Belongs to the Cu-Zn superoxide dismutase family.</text>
</comment>
<accession>A0ABY4SH51</accession>
<protein>
    <recommendedName>
        <fullName evidence="2">Superoxide dismutase [Cu-Zn]</fullName>
        <ecNumber evidence="2">1.15.1.1</ecNumber>
    </recommendedName>
</protein>
<keyword evidence="6" id="KW-1185">Reference proteome</keyword>
<organism evidence="5 6">
    <name type="scientific">Aquincola tertiaricarbonis</name>
    <dbReference type="NCBI Taxonomy" id="391953"/>
    <lineage>
        <taxon>Bacteria</taxon>
        <taxon>Pseudomonadati</taxon>
        <taxon>Pseudomonadota</taxon>
        <taxon>Betaproteobacteria</taxon>
        <taxon>Burkholderiales</taxon>
        <taxon>Sphaerotilaceae</taxon>
        <taxon>Aquincola</taxon>
    </lineage>
</organism>
<keyword evidence="3" id="KW-0732">Signal</keyword>
<comment type="cofactor">
    <cofactor evidence="2">
        <name>Zn(2+)</name>
        <dbReference type="ChEBI" id="CHEBI:29105"/>
    </cofactor>
    <text evidence="2">Binds 1 zinc ion per subunit.</text>
</comment>
<evidence type="ECO:0000313" key="6">
    <source>
        <dbReference type="Proteomes" id="UP001056201"/>
    </source>
</evidence>
<dbReference type="SUPFAM" id="SSF49329">
    <property type="entry name" value="Cu,Zn superoxide dismutase-like"/>
    <property type="match status" value="1"/>
</dbReference>
<comment type="cofactor">
    <cofactor evidence="2">
        <name>Cu cation</name>
        <dbReference type="ChEBI" id="CHEBI:23378"/>
    </cofactor>
    <text evidence="2">Binds 1 copper ion per subunit.</text>
</comment>
<evidence type="ECO:0000313" key="5">
    <source>
        <dbReference type="EMBL" id="URI11232.1"/>
    </source>
</evidence>
<dbReference type="EC" id="1.15.1.1" evidence="2"/>
<dbReference type="PROSITE" id="PS51257">
    <property type="entry name" value="PROKAR_LIPOPROTEIN"/>
    <property type="match status" value="1"/>
</dbReference>
<feature type="chain" id="PRO_5047115195" description="Superoxide dismutase [Cu-Zn]" evidence="3">
    <location>
        <begin position="26"/>
        <end position="180"/>
    </location>
</feature>
<dbReference type="InterPro" id="IPR036423">
    <property type="entry name" value="SOD-like_Cu/Zn_dom_sf"/>
</dbReference>
<evidence type="ECO:0000256" key="2">
    <source>
        <dbReference type="RuleBase" id="RU000393"/>
    </source>
</evidence>
<name>A0ABY4SH51_AQUTE</name>
<reference evidence="5" key="1">
    <citation type="submission" date="2022-05" db="EMBL/GenBank/DDBJ databases">
        <title>An RpoN-dependent PEP-CTERM gene is involved in floc formation of an Aquincola tertiaricarbonis strain.</title>
        <authorList>
            <person name="Qiu D."/>
            <person name="Xia M."/>
        </authorList>
    </citation>
    <scope>NUCLEOTIDE SEQUENCE</scope>
    <source>
        <strain evidence="5">RN12</strain>
    </source>
</reference>
<dbReference type="InterPro" id="IPR018152">
    <property type="entry name" value="SOD_Cu/Zn_BS"/>
</dbReference>
<dbReference type="Proteomes" id="UP001056201">
    <property type="component" value="Chromosome 2"/>
</dbReference>